<feature type="region of interest" description="Disordered" evidence="1">
    <location>
        <begin position="17"/>
        <end position="37"/>
    </location>
</feature>
<name>A0ABW0N8P7_9ACTN</name>
<evidence type="ECO:0000313" key="3">
    <source>
        <dbReference type="Proteomes" id="UP001595956"/>
    </source>
</evidence>
<dbReference type="Proteomes" id="UP001595956">
    <property type="component" value="Unassembled WGS sequence"/>
</dbReference>
<proteinExistence type="predicted"/>
<organism evidence="2 3">
    <name type="scientific">Nocardioides caricicola</name>
    <dbReference type="NCBI Taxonomy" id="634770"/>
    <lineage>
        <taxon>Bacteria</taxon>
        <taxon>Bacillati</taxon>
        <taxon>Actinomycetota</taxon>
        <taxon>Actinomycetes</taxon>
        <taxon>Propionibacteriales</taxon>
        <taxon>Nocardioidaceae</taxon>
        <taxon>Nocardioides</taxon>
    </lineage>
</organism>
<evidence type="ECO:0000256" key="1">
    <source>
        <dbReference type="SAM" id="MobiDB-lite"/>
    </source>
</evidence>
<protein>
    <submittedName>
        <fullName evidence="2">Uncharacterized protein</fullName>
    </submittedName>
</protein>
<gene>
    <name evidence="2" type="ORF">ACFPKY_20355</name>
</gene>
<comment type="caution">
    <text evidence="2">The sequence shown here is derived from an EMBL/GenBank/DDBJ whole genome shotgun (WGS) entry which is preliminary data.</text>
</comment>
<sequence>MTVFQVVPSDMTAASHAVSAAGEGARGHGSSSHLSTAGSAIPGATSVGLLSDLGTSWDDEVDAWADSAASYASSLAAAGEDAAGTDAGVGQGFNGLLGLLPGSG</sequence>
<reference evidence="3" key="1">
    <citation type="journal article" date="2019" name="Int. J. Syst. Evol. Microbiol.">
        <title>The Global Catalogue of Microorganisms (GCM) 10K type strain sequencing project: providing services to taxonomists for standard genome sequencing and annotation.</title>
        <authorList>
            <consortium name="The Broad Institute Genomics Platform"/>
            <consortium name="The Broad Institute Genome Sequencing Center for Infectious Disease"/>
            <person name="Wu L."/>
            <person name="Ma J."/>
        </authorList>
    </citation>
    <scope>NUCLEOTIDE SEQUENCE [LARGE SCALE GENOMIC DNA]</scope>
    <source>
        <strain evidence="3">KACC 13778</strain>
    </source>
</reference>
<accession>A0ABW0N8P7</accession>
<keyword evidence="3" id="KW-1185">Reference proteome</keyword>
<dbReference type="EMBL" id="JBHSMD010000010">
    <property type="protein sequence ID" value="MFC5495472.1"/>
    <property type="molecule type" value="Genomic_DNA"/>
</dbReference>
<evidence type="ECO:0000313" key="2">
    <source>
        <dbReference type="EMBL" id="MFC5495472.1"/>
    </source>
</evidence>
<dbReference type="RefSeq" id="WP_345181619.1">
    <property type="nucleotide sequence ID" value="NZ_BAABFQ010000009.1"/>
</dbReference>